<proteinExistence type="predicted"/>
<protein>
    <submittedName>
        <fullName evidence="2">Uncharacterized protein</fullName>
    </submittedName>
</protein>
<gene>
    <name evidence="2" type="ORF">VM1G_02198</name>
</gene>
<name>A0A194VRY2_CYTMA</name>
<dbReference type="Proteomes" id="UP000078559">
    <property type="component" value="Chromosome 2"/>
</dbReference>
<dbReference type="EMBL" id="CM003099">
    <property type="protein sequence ID" value="KUI66954.1"/>
    <property type="molecule type" value="Genomic_DNA"/>
</dbReference>
<feature type="region of interest" description="Disordered" evidence="1">
    <location>
        <begin position="81"/>
        <end position="110"/>
    </location>
</feature>
<evidence type="ECO:0000313" key="3">
    <source>
        <dbReference type="Proteomes" id="UP000078559"/>
    </source>
</evidence>
<organism evidence="2 3">
    <name type="scientific">Cytospora mali</name>
    <name type="common">Apple Valsa canker fungus</name>
    <name type="synonym">Valsa mali</name>
    <dbReference type="NCBI Taxonomy" id="578113"/>
    <lineage>
        <taxon>Eukaryota</taxon>
        <taxon>Fungi</taxon>
        <taxon>Dikarya</taxon>
        <taxon>Ascomycota</taxon>
        <taxon>Pezizomycotina</taxon>
        <taxon>Sordariomycetes</taxon>
        <taxon>Sordariomycetidae</taxon>
        <taxon>Diaporthales</taxon>
        <taxon>Cytosporaceae</taxon>
        <taxon>Cytospora</taxon>
    </lineage>
</organism>
<sequence length="110" mass="11704">MTASIASTIIRSVLEDRGVEIRKFSRSIRTFPSPPILNHDISESQNPSSSSTAQADLYFICAIPMTIRTVAATPAKVVPEEGTIGTSCPFRGNSAASVDDDDDDDDDGKG</sequence>
<feature type="compositionally biased region" description="Acidic residues" evidence="1">
    <location>
        <begin position="98"/>
        <end position="110"/>
    </location>
</feature>
<accession>A0A194VRY2</accession>
<dbReference type="AlphaFoldDB" id="A0A194VRY2"/>
<evidence type="ECO:0000313" key="2">
    <source>
        <dbReference type="EMBL" id="KUI66954.1"/>
    </source>
</evidence>
<reference evidence="2" key="1">
    <citation type="submission" date="2014-12" db="EMBL/GenBank/DDBJ databases">
        <title>Genome Sequence of Valsa Canker Pathogens Uncovers a Specific Adaption of Colonization on Woody Bark.</title>
        <authorList>
            <person name="Yin Z."/>
            <person name="Liu H."/>
            <person name="Gao X."/>
            <person name="Li Z."/>
            <person name="Song N."/>
            <person name="Ke X."/>
            <person name="Dai Q."/>
            <person name="Wu Y."/>
            <person name="Sun Y."/>
            <person name="Xu J.-R."/>
            <person name="Kang Z.K."/>
            <person name="Wang L."/>
            <person name="Huang L."/>
        </authorList>
    </citation>
    <scope>NUCLEOTIDE SEQUENCE [LARGE SCALE GENOMIC DNA]</scope>
    <source>
        <strain evidence="2">03-8</strain>
    </source>
</reference>
<keyword evidence="3" id="KW-1185">Reference proteome</keyword>
<evidence type="ECO:0000256" key="1">
    <source>
        <dbReference type="SAM" id="MobiDB-lite"/>
    </source>
</evidence>